<evidence type="ECO:0000313" key="2">
    <source>
        <dbReference type="EMBL" id="SJZ96197.1"/>
    </source>
</evidence>
<dbReference type="InterPro" id="IPR006935">
    <property type="entry name" value="Helicase/UvrB_N"/>
</dbReference>
<dbReference type="GO" id="GO:0005829">
    <property type="term" value="C:cytosol"/>
    <property type="evidence" value="ECO:0007669"/>
    <property type="project" value="TreeGrafter"/>
</dbReference>
<gene>
    <name evidence="2" type="ORF">SAMN02745191_2235</name>
</gene>
<dbReference type="Pfam" id="PF04851">
    <property type="entry name" value="ResIII"/>
    <property type="match status" value="1"/>
</dbReference>
<protein>
    <submittedName>
        <fullName evidence="2">Type I restriction enzyme, R subunit</fullName>
    </submittedName>
</protein>
<evidence type="ECO:0000259" key="1">
    <source>
        <dbReference type="PROSITE" id="PS51192"/>
    </source>
</evidence>
<dbReference type="Gene3D" id="3.40.50.300">
    <property type="entry name" value="P-loop containing nucleotide triphosphate hydrolases"/>
    <property type="match status" value="2"/>
</dbReference>
<dbReference type="RefSeq" id="WP_078712626.1">
    <property type="nucleotide sequence ID" value="NZ_FUWY01000007.1"/>
</dbReference>
<dbReference type="InterPro" id="IPR014001">
    <property type="entry name" value="Helicase_ATP-bd"/>
</dbReference>
<dbReference type="Pfam" id="PF13588">
    <property type="entry name" value="HSDR_N_2"/>
    <property type="match status" value="1"/>
</dbReference>
<dbReference type="SMART" id="SM00487">
    <property type="entry name" value="DEXDc"/>
    <property type="match status" value="1"/>
</dbReference>
<accession>A0A1T4PXZ8</accession>
<dbReference type="InterPro" id="IPR027417">
    <property type="entry name" value="P-loop_NTPase"/>
</dbReference>
<name>A0A1T4PXZ8_9FIRM</name>
<dbReference type="CDD" id="cd18032">
    <property type="entry name" value="DEXHc_RE_I_III_res"/>
    <property type="match status" value="1"/>
</dbReference>
<evidence type="ECO:0000313" key="3">
    <source>
        <dbReference type="Proteomes" id="UP000243297"/>
    </source>
</evidence>
<feature type="domain" description="Helicase ATP-binding" evidence="1">
    <location>
        <begin position="201"/>
        <end position="357"/>
    </location>
</feature>
<dbReference type="Gene3D" id="3.90.1570.30">
    <property type="match status" value="1"/>
</dbReference>
<dbReference type="Proteomes" id="UP000243297">
    <property type="component" value="Unassembled WGS sequence"/>
</dbReference>
<dbReference type="STRING" id="118967.SAMN02745191_2235"/>
<dbReference type="SUPFAM" id="SSF52540">
    <property type="entry name" value="P-loop containing nucleoside triphosphate hydrolases"/>
    <property type="match status" value="2"/>
</dbReference>
<dbReference type="AlphaFoldDB" id="A0A1T4PXZ8"/>
<dbReference type="PANTHER" id="PTHR47396:SF1">
    <property type="entry name" value="ATP-DEPENDENT HELICASE IRC3-RELATED"/>
    <property type="match status" value="1"/>
</dbReference>
<dbReference type="InterPro" id="IPR050742">
    <property type="entry name" value="Helicase_Restrict-Modif_Enz"/>
</dbReference>
<dbReference type="PANTHER" id="PTHR47396">
    <property type="entry name" value="TYPE I RESTRICTION ENZYME ECOKI R PROTEIN"/>
    <property type="match status" value="1"/>
</dbReference>
<sequence length="844" mass="98271">MAKEAKARLKINRLLEEAGWRFFDDENGYANIQVEPNVKMTKVQVDAFGENFDKTKNGFIDFLLLDENGNPYVVLEAKSEDKQPLVGKEQAREYAKSLFVRYVILSNGNQHYFWNIYKGDPQIITSFPSCESLKMSKAMNAEPAKLYNEEITKDYIAVVKDSHYMDAPEYKNPDIRKQFIFERGLRFLRGYQVKALQALQQSVKDGKERFLFEMATGTGKTLTSAAVIRLFLRSGNANRVLFLVDRIELENQAKKNFVNYLSPDYHTVIFKENTDDWRKAEIVVSTVQTLMFDNKYKRYFKPTDFSLIIADESHRSINGNSRAVFEYFLGYKLGLTATPKDYIKNIDVSKLKVTDPRAWEKRQLLDSYRTFGCESGDPTYRYSLLDGVNDPEGPFLVNPKVYDARTDITTKLLAEEGYAILNQVDEQVEDAEETYFARDFEKKFFSEETNKLFVKTFMDYAKRDPISGEIGKGIIFCVSRLHAAKITQLLNLYATLMFPDKYQSDFAMQITSDVMNAQSYTINFQNNNLSGYSSFLDGYKSSKTRICVTVGMMTTGYDCEDLLNIGLFRPIFSPTDFIQIKGRGTRMNDFILKVRENGVDTIRKVAKDNFYLFDFFGNYEYFEDKFDYDVELKLPKPQSKTADLSTPQVETDRYENFAPDPLKSLTETQISSRGMKIDRMYFDKFEETVKEDPVAKEQYEQGNYQAVIKYIDEYIMDKPNEYYSWDKLRRATGTDRRVTTREIIDKVFGALTFFKSKHQLVEDEFESFTLTKTIPNEKFWDIKHFFEAYLTDKEVRRAIEDRRFTAFGTEIATYTLSELRELGMDNMLCVINYINDNVNVSRFM</sequence>
<keyword evidence="3" id="KW-1185">Reference proteome</keyword>
<reference evidence="3" key="1">
    <citation type="submission" date="2017-02" db="EMBL/GenBank/DDBJ databases">
        <authorList>
            <person name="Varghese N."/>
            <person name="Submissions S."/>
        </authorList>
    </citation>
    <scope>NUCLEOTIDE SEQUENCE [LARGE SCALE GENOMIC DNA]</scope>
    <source>
        <strain evidence="3">ATCC 25662</strain>
    </source>
</reference>
<organism evidence="2 3">
    <name type="scientific">Anaerorhabdus furcosa</name>
    <dbReference type="NCBI Taxonomy" id="118967"/>
    <lineage>
        <taxon>Bacteria</taxon>
        <taxon>Bacillati</taxon>
        <taxon>Bacillota</taxon>
        <taxon>Erysipelotrichia</taxon>
        <taxon>Erysipelotrichales</taxon>
        <taxon>Erysipelotrichaceae</taxon>
        <taxon>Anaerorhabdus</taxon>
    </lineage>
</organism>
<dbReference type="PROSITE" id="PS51192">
    <property type="entry name" value="HELICASE_ATP_BIND_1"/>
    <property type="match status" value="1"/>
</dbReference>
<dbReference type="GO" id="GO:0016787">
    <property type="term" value="F:hydrolase activity"/>
    <property type="evidence" value="ECO:0007669"/>
    <property type="project" value="InterPro"/>
</dbReference>
<proteinExistence type="predicted"/>
<dbReference type="GO" id="GO:0003677">
    <property type="term" value="F:DNA binding"/>
    <property type="evidence" value="ECO:0007669"/>
    <property type="project" value="InterPro"/>
</dbReference>
<dbReference type="GO" id="GO:0005524">
    <property type="term" value="F:ATP binding"/>
    <property type="evidence" value="ECO:0007669"/>
    <property type="project" value="InterPro"/>
</dbReference>
<dbReference type="InterPro" id="IPR029464">
    <property type="entry name" value="HSDR_N"/>
</dbReference>
<dbReference type="EMBL" id="FUWY01000007">
    <property type="protein sequence ID" value="SJZ96197.1"/>
    <property type="molecule type" value="Genomic_DNA"/>
</dbReference>
<dbReference type="OrthoDB" id="9758243at2"/>